<reference evidence="2 3" key="1">
    <citation type="submission" date="2018-09" db="EMBL/GenBank/DDBJ databases">
        <title>Evolutionary history of phycoerythrin pigmentation in the water bloom-forming cyanobacterium Microcystis aeruginosa.</title>
        <authorList>
            <person name="Tanabe Y."/>
            <person name="Tanabe Y."/>
            <person name="Yamaguchi H."/>
        </authorList>
    </citation>
    <scope>NUCLEOTIDE SEQUENCE [LARGE SCALE GENOMIC DNA]</scope>
    <source>
        <strain evidence="2 3">NIES-2521</strain>
    </source>
</reference>
<dbReference type="EMBL" id="BHVQ01000024">
    <property type="protein sequence ID" value="GCA80185.1"/>
    <property type="molecule type" value="Genomic_DNA"/>
</dbReference>
<comment type="caution">
    <text evidence="2">The sequence shown here is derived from an EMBL/GenBank/DDBJ whole genome shotgun (WGS) entry which is preliminary data.</text>
</comment>
<dbReference type="AlphaFoldDB" id="A0A5A5RYZ8"/>
<protein>
    <recommendedName>
        <fullName evidence="4">PEP-CTERM protein-sorting domain-containing protein</fullName>
    </recommendedName>
</protein>
<evidence type="ECO:0000313" key="2">
    <source>
        <dbReference type="EMBL" id="GCA80185.1"/>
    </source>
</evidence>
<name>A0A5A5RYZ8_MICAE</name>
<dbReference type="RefSeq" id="WP_253852353.1">
    <property type="nucleotide sequence ID" value="NZ_BHVQ01000024.1"/>
</dbReference>
<sequence>MKNRTLAVTLGTAVITTAIGLGVNPASAAPCDKTQVVTVPYTWTLSQTTGPGKNNISVFQENNGPIGNTTSGNGVLNGGFNIDKIFNPPINFCQQLDPLPQNVTLNITGILDGIYANTTLGGTLQGAIIETYTKSDASIDLLPAFPQQIQGTGSGDFSWTNTANKAVGIGFIPYTGTLNVSTKFGFGSGTLGNLIRLLSQLRISGSLIQPTTVNIRYTLPVPEPTSTLSLLAIGTLGAASTIKRKLKPSQSTEKETTKVS</sequence>
<dbReference type="InterPro" id="IPR013424">
    <property type="entry name" value="Ice-binding_C"/>
</dbReference>
<feature type="signal peptide" evidence="1">
    <location>
        <begin position="1"/>
        <end position="28"/>
    </location>
</feature>
<organism evidence="2 3">
    <name type="scientific">Microcystis aeruginosa NIES-2521</name>
    <dbReference type="NCBI Taxonomy" id="2303983"/>
    <lineage>
        <taxon>Bacteria</taxon>
        <taxon>Bacillati</taxon>
        <taxon>Cyanobacteriota</taxon>
        <taxon>Cyanophyceae</taxon>
        <taxon>Oscillatoriophycideae</taxon>
        <taxon>Chroococcales</taxon>
        <taxon>Microcystaceae</taxon>
        <taxon>Microcystis</taxon>
    </lineage>
</organism>
<dbReference type="NCBIfam" id="TIGR02595">
    <property type="entry name" value="PEP_CTERM"/>
    <property type="match status" value="1"/>
</dbReference>
<evidence type="ECO:0008006" key="4">
    <source>
        <dbReference type="Google" id="ProtNLM"/>
    </source>
</evidence>
<keyword evidence="1" id="KW-0732">Signal</keyword>
<gene>
    <name evidence="2" type="ORF">MiTs_02189</name>
</gene>
<proteinExistence type="predicted"/>
<evidence type="ECO:0000313" key="3">
    <source>
        <dbReference type="Proteomes" id="UP000324689"/>
    </source>
</evidence>
<accession>A0A5A5RYZ8</accession>
<feature type="chain" id="PRO_5023093622" description="PEP-CTERM protein-sorting domain-containing protein" evidence="1">
    <location>
        <begin position="29"/>
        <end position="260"/>
    </location>
</feature>
<dbReference type="Proteomes" id="UP000324689">
    <property type="component" value="Unassembled WGS sequence"/>
</dbReference>
<evidence type="ECO:0000256" key="1">
    <source>
        <dbReference type="SAM" id="SignalP"/>
    </source>
</evidence>